<evidence type="ECO:0000313" key="16">
    <source>
        <dbReference type="Proteomes" id="UP000184363"/>
    </source>
</evidence>
<dbReference type="EC" id="3.2.2.31" evidence="4"/>
<dbReference type="GO" id="GO:0046872">
    <property type="term" value="F:metal ion binding"/>
    <property type="evidence" value="ECO:0007669"/>
    <property type="project" value="UniProtKB-KW"/>
</dbReference>
<dbReference type="InterPro" id="IPR003265">
    <property type="entry name" value="HhH-GPD_domain"/>
</dbReference>
<dbReference type="Pfam" id="PF00730">
    <property type="entry name" value="HhH-GPD"/>
    <property type="match status" value="1"/>
</dbReference>
<comment type="cofactor">
    <cofactor evidence="2">
        <name>[4Fe-4S] cluster</name>
        <dbReference type="ChEBI" id="CHEBI:49883"/>
    </cofactor>
</comment>
<dbReference type="SMART" id="SM00525">
    <property type="entry name" value="FES"/>
    <property type="match status" value="1"/>
</dbReference>
<sequence length="314" mass="33714">MVRQGYRPNGADPWPGGARPSCTIYAVISAALVHDWFVANARDLPWRRPGTTPWGVLVSEFMLQQTPVARVAPVWEQWIAEWPRPSALAATSRADVLRAWGKLGYPRRALRLHEAAAAIATRHGDVVPSDVAELEALPGVGTYTARAVAAFAYGRRCPVVDTNVRRVVARAVHGAGDAGPARVKADLADVDALLPQDDATAAVVSAGLMELGALVCTARSPRCGVCPIQAECAWLANGKPEYQGPRRPVQTFAGTDRQVRGRLLDVLRAADAPVPREALDAVWDDAAQRDRCLLALLEDGLAEQTDDGLFTLPA</sequence>
<evidence type="ECO:0000256" key="7">
    <source>
        <dbReference type="ARBA" id="ARBA00022723"/>
    </source>
</evidence>
<evidence type="ECO:0000256" key="4">
    <source>
        <dbReference type="ARBA" id="ARBA00012045"/>
    </source>
</evidence>
<keyword evidence="6" id="KW-0004">4Fe-4S</keyword>
<dbReference type="PROSITE" id="PS00764">
    <property type="entry name" value="ENDONUCLEASE_III_1"/>
    <property type="match status" value="1"/>
</dbReference>
<accession>A0A1M6UND2</accession>
<evidence type="ECO:0000256" key="3">
    <source>
        <dbReference type="ARBA" id="ARBA00008343"/>
    </source>
</evidence>
<feature type="domain" description="HhH-GPD" evidence="14">
    <location>
        <begin position="62"/>
        <end position="214"/>
    </location>
</feature>
<dbReference type="InterPro" id="IPR000445">
    <property type="entry name" value="HhH_motif"/>
</dbReference>
<dbReference type="OrthoDB" id="9802365at2"/>
<dbReference type="Gene3D" id="1.10.1670.10">
    <property type="entry name" value="Helix-hairpin-Helix base-excision DNA repair enzymes (C-terminal)"/>
    <property type="match status" value="1"/>
</dbReference>
<reference evidence="15 16" key="1">
    <citation type="submission" date="2016-11" db="EMBL/GenBank/DDBJ databases">
        <authorList>
            <person name="Jaros S."/>
            <person name="Januszkiewicz K."/>
            <person name="Wedrychowicz H."/>
        </authorList>
    </citation>
    <scope>NUCLEOTIDE SEQUENCE [LARGE SCALE GENOMIC DNA]</scope>
    <source>
        <strain evidence="15 16">DSM 43832</strain>
    </source>
</reference>
<evidence type="ECO:0000256" key="9">
    <source>
        <dbReference type="ARBA" id="ARBA00022801"/>
    </source>
</evidence>
<evidence type="ECO:0000256" key="8">
    <source>
        <dbReference type="ARBA" id="ARBA00022763"/>
    </source>
</evidence>
<dbReference type="GO" id="GO:0032357">
    <property type="term" value="F:oxidized purine DNA binding"/>
    <property type="evidence" value="ECO:0007669"/>
    <property type="project" value="TreeGrafter"/>
</dbReference>
<dbReference type="Pfam" id="PF00633">
    <property type="entry name" value="HHH"/>
    <property type="match status" value="1"/>
</dbReference>
<dbReference type="SMART" id="SM00478">
    <property type="entry name" value="ENDO3c"/>
    <property type="match status" value="1"/>
</dbReference>
<dbReference type="EMBL" id="FRAP01000010">
    <property type="protein sequence ID" value="SHK70676.1"/>
    <property type="molecule type" value="Genomic_DNA"/>
</dbReference>
<dbReference type="GO" id="GO:0006284">
    <property type="term" value="P:base-excision repair"/>
    <property type="evidence" value="ECO:0007669"/>
    <property type="project" value="InterPro"/>
</dbReference>
<dbReference type="Gene3D" id="1.10.340.30">
    <property type="entry name" value="Hypothetical protein, domain 2"/>
    <property type="match status" value="1"/>
</dbReference>
<evidence type="ECO:0000256" key="12">
    <source>
        <dbReference type="ARBA" id="ARBA00023204"/>
    </source>
</evidence>
<dbReference type="InterPro" id="IPR011257">
    <property type="entry name" value="DNA_glycosylase"/>
</dbReference>
<gene>
    <name evidence="15" type="ORF">SAMN05443637_110194</name>
</gene>
<dbReference type="Proteomes" id="UP000184363">
    <property type="component" value="Unassembled WGS sequence"/>
</dbReference>
<dbReference type="SUPFAM" id="SSF48150">
    <property type="entry name" value="DNA-glycosylase"/>
    <property type="match status" value="1"/>
</dbReference>
<evidence type="ECO:0000256" key="10">
    <source>
        <dbReference type="ARBA" id="ARBA00023004"/>
    </source>
</evidence>
<evidence type="ECO:0000313" key="15">
    <source>
        <dbReference type="EMBL" id="SHK70676.1"/>
    </source>
</evidence>
<keyword evidence="11" id="KW-0411">Iron-sulfur</keyword>
<evidence type="ECO:0000256" key="5">
    <source>
        <dbReference type="ARBA" id="ARBA00022023"/>
    </source>
</evidence>
<dbReference type="GO" id="GO:0051539">
    <property type="term" value="F:4 iron, 4 sulfur cluster binding"/>
    <property type="evidence" value="ECO:0007669"/>
    <property type="project" value="UniProtKB-KW"/>
</dbReference>
<keyword evidence="16" id="KW-1185">Reference proteome</keyword>
<proteinExistence type="inferred from homology"/>
<evidence type="ECO:0000256" key="11">
    <source>
        <dbReference type="ARBA" id="ARBA00023014"/>
    </source>
</evidence>
<protein>
    <recommendedName>
        <fullName evidence="5">Adenine DNA glycosylase</fullName>
        <ecNumber evidence="4">3.2.2.31</ecNumber>
    </recommendedName>
</protein>
<dbReference type="GO" id="GO:0035485">
    <property type="term" value="F:adenine/guanine mispair binding"/>
    <property type="evidence" value="ECO:0007669"/>
    <property type="project" value="TreeGrafter"/>
</dbReference>
<dbReference type="InterPro" id="IPR003651">
    <property type="entry name" value="Endonuclease3_FeS-loop_motif"/>
</dbReference>
<organism evidence="15 16">
    <name type="scientific">Pseudonocardia thermophila</name>
    <dbReference type="NCBI Taxonomy" id="1848"/>
    <lineage>
        <taxon>Bacteria</taxon>
        <taxon>Bacillati</taxon>
        <taxon>Actinomycetota</taxon>
        <taxon>Actinomycetes</taxon>
        <taxon>Pseudonocardiales</taxon>
        <taxon>Pseudonocardiaceae</taxon>
        <taxon>Pseudonocardia</taxon>
    </lineage>
</organism>
<keyword evidence="10" id="KW-0408">Iron</keyword>
<dbReference type="InterPro" id="IPR044298">
    <property type="entry name" value="MIG/MutY"/>
</dbReference>
<dbReference type="InterPro" id="IPR004035">
    <property type="entry name" value="Endouclease-III_FeS-bd_BS"/>
</dbReference>
<evidence type="ECO:0000256" key="1">
    <source>
        <dbReference type="ARBA" id="ARBA00000843"/>
    </source>
</evidence>
<keyword evidence="7" id="KW-0479">Metal-binding</keyword>
<dbReference type="PANTHER" id="PTHR42944:SF1">
    <property type="entry name" value="ADENINE DNA GLYCOSYLASE"/>
    <property type="match status" value="1"/>
</dbReference>
<dbReference type="GO" id="GO:0006298">
    <property type="term" value="P:mismatch repair"/>
    <property type="evidence" value="ECO:0007669"/>
    <property type="project" value="TreeGrafter"/>
</dbReference>
<dbReference type="STRING" id="1848.SAMN05443637_110194"/>
<dbReference type="Pfam" id="PF10576">
    <property type="entry name" value="EndIII_4Fe-2S"/>
    <property type="match status" value="1"/>
</dbReference>
<comment type="similarity">
    <text evidence="3">Belongs to the Nth/MutY family.</text>
</comment>
<keyword evidence="12" id="KW-0234">DNA repair</keyword>
<evidence type="ECO:0000256" key="2">
    <source>
        <dbReference type="ARBA" id="ARBA00001966"/>
    </source>
</evidence>
<comment type="catalytic activity">
    <reaction evidence="1">
        <text>Hydrolyzes free adenine bases from 7,8-dihydro-8-oxoguanine:adenine mismatched double-stranded DNA, leaving an apurinic site.</text>
        <dbReference type="EC" id="3.2.2.31"/>
    </reaction>
</comment>
<evidence type="ECO:0000256" key="6">
    <source>
        <dbReference type="ARBA" id="ARBA00022485"/>
    </source>
</evidence>
<dbReference type="CDD" id="cd00056">
    <property type="entry name" value="ENDO3c"/>
    <property type="match status" value="1"/>
</dbReference>
<dbReference type="InterPro" id="IPR023170">
    <property type="entry name" value="HhH_base_excis_C"/>
</dbReference>
<dbReference type="AlphaFoldDB" id="A0A1M6UND2"/>
<name>A0A1M6UND2_PSETH</name>
<dbReference type="GO" id="GO:0034039">
    <property type="term" value="F:8-oxo-7,8-dihydroguanine DNA N-glycosylase activity"/>
    <property type="evidence" value="ECO:0007669"/>
    <property type="project" value="TreeGrafter"/>
</dbReference>
<dbReference type="GO" id="GO:0000701">
    <property type="term" value="F:purine-specific mismatch base pair DNA N-glycosylase activity"/>
    <property type="evidence" value="ECO:0007669"/>
    <property type="project" value="UniProtKB-EC"/>
</dbReference>
<evidence type="ECO:0000259" key="14">
    <source>
        <dbReference type="SMART" id="SM00478"/>
    </source>
</evidence>
<evidence type="ECO:0000256" key="13">
    <source>
        <dbReference type="ARBA" id="ARBA00023295"/>
    </source>
</evidence>
<keyword evidence="8" id="KW-0227">DNA damage</keyword>
<dbReference type="FunFam" id="1.10.340.30:FF:000003">
    <property type="entry name" value="A/G-specific adenine glycosylase"/>
    <property type="match status" value="1"/>
</dbReference>
<keyword evidence="9" id="KW-0378">Hydrolase</keyword>
<dbReference type="PANTHER" id="PTHR42944">
    <property type="entry name" value="ADENINE DNA GLYCOSYLASE"/>
    <property type="match status" value="1"/>
</dbReference>
<keyword evidence="13" id="KW-0326">Glycosidase</keyword>